<feature type="domain" description="MoxR-vWA-beta-propeller ternary system" evidence="1">
    <location>
        <begin position="3"/>
        <end position="196"/>
    </location>
</feature>
<evidence type="ECO:0000259" key="1">
    <source>
        <dbReference type="Pfam" id="PF19920"/>
    </source>
</evidence>
<accession>B9XN87</accession>
<comment type="caution">
    <text evidence="2">The sequence shown here is derived from an EMBL/GenBank/DDBJ whole genome shotgun (WGS) entry which is preliminary data.</text>
</comment>
<sequence>MGLFQFLNALAESGSVIVTQDFREEVEPEAEEVLKEMDRLYRSHLPGKAPDFVPEAALWGAKMLYRGCQFLVCRDIDGDIVSKAMQEACPLPHSPATDYSVDLTFRFLPDLIGMTRGVSSGDPLLQALLKIATEWPLSSVGVTGVEGVNVSHFISDRCLRQLYIDRILERNDLTRLGSLEVNQAIKESLGAHVELCPTVAEKMQSAMTATSPD</sequence>
<organism evidence="2 3">
    <name type="scientific">Pedosphaera parvula (strain Ellin514)</name>
    <dbReference type="NCBI Taxonomy" id="320771"/>
    <lineage>
        <taxon>Bacteria</taxon>
        <taxon>Pseudomonadati</taxon>
        <taxon>Verrucomicrobiota</taxon>
        <taxon>Pedosphaerae</taxon>
        <taxon>Pedosphaerales</taxon>
        <taxon>Pedosphaeraceae</taxon>
        <taxon>Pedosphaera</taxon>
    </lineage>
</organism>
<gene>
    <name evidence="2" type="ORF">Cflav_PD1845</name>
</gene>
<evidence type="ECO:0000313" key="3">
    <source>
        <dbReference type="Proteomes" id="UP000003688"/>
    </source>
</evidence>
<keyword evidence="3" id="KW-1185">Reference proteome</keyword>
<dbReference type="EMBL" id="ABOX02000038">
    <property type="protein sequence ID" value="EEF58749.1"/>
    <property type="molecule type" value="Genomic_DNA"/>
</dbReference>
<proteinExistence type="predicted"/>
<dbReference type="RefSeq" id="WP_007417274.1">
    <property type="nucleotide sequence ID" value="NZ_ABOX02000038.1"/>
</dbReference>
<dbReference type="STRING" id="320771.Cflav_PD1845"/>
<evidence type="ECO:0000313" key="2">
    <source>
        <dbReference type="EMBL" id="EEF58749.1"/>
    </source>
</evidence>
<name>B9XN87_PEDPL</name>
<dbReference type="Proteomes" id="UP000003688">
    <property type="component" value="Unassembled WGS sequence"/>
</dbReference>
<dbReference type="Pfam" id="PF19920">
    <property type="entry name" value="bpX4"/>
    <property type="match status" value="1"/>
</dbReference>
<reference evidence="2 3" key="1">
    <citation type="journal article" date="2011" name="J. Bacteriol.">
        <title>Genome sequence of 'Pedosphaera parvula' Ellin514, an aerobic Verrucomicrobial isolate from pasture soil.</title>
        <authorList>
            <person name="Kant R."/>
            <person name="van Passel M.W."/>
            <person name="Sangwan P."/>
            <person name="Palva A."/>
            <person name="Lucas S."/>
            <person name="Copeland A."/>
            <person name="Lapidus A."/>
            <person name="Glavina Del Rio T."/>
            <person name="Dalin E."/>
            <person name="Tice H."/>
            <person name="Bruce D."/>
            <person name="Goodwin L."/>
            <person name="Pitluck S."/>
            <person name="Chertkov O."/>
            <person name="Larimer F.W."/>
            <person name="Land M.L."/>
            <person name="Hauser L."/>
            <person name="Brettin T.S."/>
            <person name="Detter J.C."/>
            <person name="Han S."/>
            <person name="de Vos W.M."/>
            <person name="Janssen P.H."/>
            <person name="Smidt H."/>
        </authorList>
    </citation>
    <scope>NUCLEOTIDE SEQUENCE [LARGE SCALE GENOMIC DNA]</scope>
    <source>
        <strain evidence="2 3">Ellin514</strain>
    </source>
</reference>
<dbReference type="OrthoDB" id="188417at2"/>
<dbReference type="AlphaFoldDB" id="B9XN87"/>
<protein>
    <recommendedName>
        <fullName evidence="1">MoxR-vWA-beta-propeller ternary system domain-containing protein</fullName>
    </recommendedName>
</protein>
<dbReference type="InterPro" id="IPR045549">
    <property type="entry name" value="bpX4"/>
</dbReference>